<dbReference type="PROSITE" id="PS50206">
    <property type="entry name" value="RHODANESE_3"/>
    <property type="match status" value="1"/>
</dbReference>
<feature type="binding site" evidence="12">
    <location>
        <position position="76"/>
    </location>
    <ligand>
        <name>ATP</name>
        <dbReference type="ChEBI" id="CHEBI:30616"/>
    </ligand>
</feature>
<dbReference type="Pfam" id="PF00899">
    <property type="entry name" value="ThiF"/>
    <property type="match status" value="1"/>
</dbReference>
<dbReference type="GO" id="GO:0002143">
    <property type="term" value="P:tRNA wobble position uridine thiolation"/>
    <property type="evidence" value="ECO:0007669"/>
    <property type="project" value="EnsemblFungi"/>
</dbReference>
<feature type="binding site" evidence="12">
    <location>
        <position position="206"/>
    </location>
    <ligand>
        <name>Zn(2+)</name>
        <dbReference type="ChEBI" id="CHEBI:29105"/>
    </ligand>
</feature>
<evidence type="ECO:0000256" key="3">
    <source>
        <dbReference type="ARBA" id="ARBA00022679"/>
    </source>
</evidence>
<dbReference type="UniPathway" id="UPA00988"/>
<evidence type="ECO:0000256" key="11">
    <source>
        <dbReference type="ARBA" id="ARBA00023268"/>
    </source>
</evidence>
<evidence type="ECO:0000256" key="2">
    <source>
        <dbReference type="ARBA" id="ARBA00022490"/>
    </source>
</evidence>
<name>A0A0W4ZUI0_PNEJ7</name>
<dbReference type="InterPro" id="IPR000594">
    <property type="entry name" value="ThiF_NAD_FAD-bd"/>
</dbReference>
<evidence type="ECO:0000256" key="9">
    <source>
        <dbReference type="ARBA" id="ARBA00022833"/>
    </source>
</evidence>
<dbReference type="GO" id="GO:0005524">
    <property type="term" value="F:ATP binding"/>
    <property type="evidence" value="ECO:0007669"/>
    <property type="project" value="UniProtKB-KW"/>
</dbReference>
<comment type="caution">
    <text evidence="14">The sequence shown here is derived from an EMBL/GenBank/DDBJ whole genome shotgun (WGS) entry which is preliminary data.</text>
</comment>
<evidence type="ECO:0000256" key="5">
    <source>
        <dbReference type="ARBA" id="ARBA00022695"/>
    </source>
</evidence>
<dbReference type="GO" id="GO:2000220">
    <property type="term" value="P:regulation of pseudohyphal growth"/>
    <property type="evidence" value="ECO:0007669"/>
    <property type="project" value="EnsemblFungi"/>
</dbReference>
<feature type="binding site" evidence="12">
    <location>
        <position position="291"/>
    </location>
    <ligand>
        <name>Zn(2+)</name>
        <dbReference type="ChEBI" id="CHEBI:29105"/>
    </ligand>
</feature>
<feature type="binding site" evidence="12">
    <location>
        <position position="121"/>
    </location>
    <ligand>
        <name>ATP</name>
        <dbReference type="ChEBI" id="CHEBI:30616"/>
    </ligand>
</feature>
<feature type="binding site" evidence="12">
    <location>
        <begin position="165"/>
        <end position="166"/>
    </location>
    <ligand>
        <name>ATP</name>
        <dbReference type="ChEBI" id="CHEBI:30616"/>
    </ligand>
</feature>
<dbReference type="EMBL" id="LFWA01000003">
    <property type="protein sequence ID" value="KTW32042.1"/>
    <property type="molecule type" value="Genomic_DNA"/>
</dbReference>
<dbReference type="GO" id="GO:0070566">
    <property type="term" value="F:adenylyltransferase activity"/>
    <property type="evidence" value="ECO:0007669"/>
    <property type="project" value="EnsemblFungi"/>
</dbReference>
<feature type="binding site" evidence="12">
    <location>
        <position position="97"/>
    </location>
    <ligand>
        <name>ATP</name>
        <dbReference type="ChEBI" id="CHEBI:30616"/>
    </ligand>
</feature>
<dbReference type="eggNOG" id="KOG2017">
    <property type="taxonomic scope" value="Eukaryota"/>
</dbReference>
<organism evidence="14 15">
    <name type="scientific">Pneumocystis jirovecii (strain RU7)</name>
    <name type="common">Human pneumocystis pneumonia agent</name>
    <dbReference type="NCBI Taxonomy" id="1408657"/>
    <lineage>
        <taxon>Eukaryota</taxon>
        <taxon>Fungi</taxon>
        <taxon>Dikarya</taxon>
        <taxon>Ascomycota</taxon>
        <taxon>Taphrinomycotina</taxon>
        <taxon>Pneumocystomycetes</taxon>
        <taxon>Pneumocystaceae</taxon>
        <taxon>Pneumocystis</taxon>
    </lineage>
</organism>
<proteinExistence type="inferred from homology"/>
<dbReference type="Gene3D" id="3.40.250.10">
    <property type="entry name" value="Rhodanese-like domain"/>
    <property type="match status" value="1"/>
</dbReference>
<dbReference type="STRING" id="1408657.A0A0W4ZUI0"/>
<feature type="binding site" evidence="12">
    <location>
        <position position="294"/>
    </location>
    <ligand>
        <name>Zn(2+)</name>
        <dbReference type="ChEBI" id="CHEBI:29105"/>
    </ligand>
</feature>
<evidence type="ECO:0000256" key="10">
    <source>
        <dbReference type="ARBA" id="ARBA00022840"/>
    </source>
</evidence>
<dbReference type="RefSeq" id="XP_018230734.1">
    <property type="nucleotide sequence ID" value="XM_018372988.1"/>
</dbReference>
<dbReference type="GO" id="GO:0016887">
    <property type="term" value="F:ATP hydrolysis activity"/>
    <property type="evidence" value="ECO:0007669"/>
    <property type="project" value="UniProtKB-ARBA"/>
</dbReference>
<accession>A0A0W4ZUI0</accession>
<dbReference type="Pfam" id="PF00581">
    <property type="entry name" value="Rhodanese"/>
    <property type="match status" value="1"/>
</dbReference>
<feature type="binding site" evidence="12">
    <location>
        <position position="209"/>
    </location>
    <ligand>
        <name>Zn(2+)</name>
        <dbReference type="ChEBI" id="CHEBI:29105"/>
    </ligand>
</feature>
<keyword evidence="11 12" id="KW-0511">Multifunctional enzyme</keyword>
<keyword evidence="3 12" id="KW-0808">Transferase</keyword>
<comment type="cofactor">
    <cofactor evidence="12">
        <name>Zn(2+)</name>
        <dbReference type="ChEBI" id="CHEBI:29105"/>
    </cofactor>
    <text evidence="12">Binds 1 zinc ion per subunit.</text>
</comment>
<evidence type="ECO:0000256" key="6">
    <source>
        <dbReference type="ARBA" id="ARBA00022723"/>
    </source>
</evidence>
<dbReference type="InterPro" id="IPR036873">
    <property type="entry name" value="Rhodanese-like_dom_sf"/>
</dbReference>
<dbReference type="VEuPathDB" id="FungiDB:T551_00724"/>
<evidence type="ECO:0000313" key="15">
    <source>
        <dbReference type="Proteomes" id="UP000053447"/>
    </source>
</evidence>
<dbReference type="Proteomes" id="UP000053447">
    <property type="component" value="Unassembled WGS sequence"/>
</dbReference>
<feature type="active site" description="Cysteine persulfide intermediate; for sulfurtransferase activity" evidence="12">
    <location>
        <position position="388"/>
    </location>
</feature>
<dbReference type="SUPFAM" id="SSF69572">
    <property type="entry name" value="Activating enzymes of the ubiquitin-like proteins"/>
    <property type="match status" value="1"/>
</dbReference>
<keyword evidence="8" id="KW-0833">Ubl conjugation pathway</keyword>
<keyword evidence="7 12" id="KW-0547">Nucleotide-binding</keyword>
<dbReference type="GO" id="GO:0005829">
    <property type="term" value="C:cytosol"/>
    <property type="evidence" value="ECO:0007669"/>
    <property type="project" value="UniProtKB-SubCell"/>
</dbReference>
<gene>
    <name evidence="12" type="primary">UBA4</name>
    <name evidence="14" type="ORF">T551_00724</name>
</gene>
<evidence type="ECO:0000256" key="4">
    <source>
        <dbReference type="ARBA" id="ARBA00022694"/>
    </source>
</evidence>
<dbReference type="HAMAP" id="MF_03049">
    <property type="entry name" value="MOCS3_Uba4"/>
    <property type="match status" value="1"/>
</dbReference>
<keyword evidence="10 12" id="KW-0067">ATP-binding</keyword>
<dbReference type="PANTHER" id="PTHR10953:SF102">
    <property type="entry name" value="ADENYLYLTRANSFERASE AND SULFURTRANSFERASE MOCS3"/>
    <property type="match status" value="1"/>
</dbReference>
<evidence type="ECO:0000256" key="8">
    <source>
        <dbReference type="ARBA" id="ARBA00022786"/>
    </source>
</evidence>
<evidence type="ECO:0000256" key="1">
    <source>
        <dbReference type="ARBA" id="ARBA00004514"/>
    </source>
</evidence>
<comment type="subcellular location">
    <subcellularLocation>
        <location evidence="1">Cytoplasm</location>
        <location evidence="1">Cytosol</location>
    </subcellularLocation>
</comment>
<dbReference type="FunFam" id="3.40.50.720:FF:000033">
    <property type="entry name" value="Adenylyltransferase and sulfurtransferase MOCS3"/>
    <property type="match status" value="1"/>
</dbReference>
<comment type="pathway">
    <text evidence="12">tRNA modification; 5-methoxycarbonylmethyl-2-thiouridine-tRNA biosynthesis.</text>
</comment>
<dbReference type="GO" id="GO:0046872">
    <property type="term" value="F:metal ion binding"/>
    <property type="evidence" value="ECO:0007669"/>
    <property type="project" value="UniProtKB-KW"/>
</dbReference>
<keyword evidence="15" id="KW-1185">Reference proteome</keyword>
<keyword evidence="2 12" id="KW-0963">Cytoplasm</keyword>
<sequence length="431" mass="48291">MNLKTYFKKKIEKFKLKLFISNKKKSSKYYLSNKKYNELYLEEFTRYGRQIILPEIGIEGQKILKTAKILVVGAGGLGCPALAYLTGAGIGTIGIVDGDYVDISNSHRQILHTSSKLGEKKVNSAIKYLKDLNPLVNFVNHSTHISPSSSISIIQPYDIILDCTDNQPIRYLISDTCVLLKKPLVSASAIKTEGQLCVYGFRGNCCYRCLFPTPSPKEASQTCEGSGILGMVVGVMGALQALEAIKILLSPQLISHYDTETNSYISYMTFFSAFSIPQFRSIKLRPRNILCPSCGDKPLITKSIIEEGSCYNLNTLCKEKILSREQRITELNSIFQSEEISQIILIDVRDEMQFKLCSLPFSINIPLTSFYNLSYLPIDISKQIYVICRSGNDSQLAVKLLHEKFNILTAKDVIGGLRSWSTVVNNQFPVY</sequence>
<dbReference type="PANTHER" id="PTHR10953">
    <property type="entry name" value="UBIQUITIN-ACTIVATING ENZYME E1"/>
    <property type="match status" value="1"/>
</dbReference>
<dbReference type="GO" id="GO:0004792">
    <property type="term" value="F:thiosulfate-cyanide sulfurtransferase activity"/>
    <property type="evidence" value="ECO:0007669"/>
    <property type="project" value="EnsemblFungi"/>
</dbReference>
<evidence type="ECO:0000259" key="13">
    <source>
        <dbReference type="PROSITE" id="PS50206"/>
    </source>
</evidence>
<dbReference type="GO" id="GO:0034599">
    <property type="term" value="P:cellular response to oxidative stress"/>
    <property type="evidence" value="ECO:0007669"/>
    <property type="project" value="EnsemblFungi"/>
</dbReference>
<comment type="similarity">
    <text evidence="12">In the N-terminal section; belongs to the HesA/MoeB/ThiF family. UBA4 subfamily.</text>
</comment>
<evidence type="ECO:0000313" key="14">
    <source>
        <dbReference type="EMBL" id="KTW32042.1"/>
    </source>
</evidence>
<evidence type="ECO:0000256" key="12">
    <source>
        <dbReference type="HAMAP-Rule" id="MF_03049"/>
    </source>
</evidence>
<comment type="caution">
    <text evidence="12">Lacks conserved residue(s) required for the propagation of feature annotation.</text>
</comment>
<dbReference type="GeneID" id="28939243"/>
<dbReference type="AlphaFoldDB" id="A0A0W4ZUI0"/>
<feature type="active site" description="Glycyl thioester intermediate; for adenylyltransferase activity" evidence="12">
    <location>
        <position position="223"/>
    </location>
</feature>
<protein>
    <recommendedName>
        <fullName evidence="13">Rhodanese domain-containing protein</fullName>
    </recommendedName>
</protein>
<dbReference type="GO" id="GO:0007114">
    <property type="term" value="P:cell budding"/>
    <property type="evidence" value="ECO:0007669"/>
    <property type="project" value="EnsemblFungi"/>
</dbReference>
<dbReference type="OrthoDB" id="10261062at2759"/>
<dbReference type="GO" id="GO:0001403">
    <property type="term" value="P:invasive growth in response to glucose limitation"/>
    <property type="evidence" value="ECO:0007669"/>
    <property type="project" value="EnsemblFungi"/>
</dbReference>
<dbReference type="GO" id="GO:0032447">
    <property type="term" value="P:protein urmylation"/>
    <property type="evidence" value="ECO:0007669"/>
    <property type="project" value="EnsemblFungi"/>
</dbReference>
<dbReference type="GO" id="GO:0042292">
    <property type="term" value="F:URM1 activating enzyme activity"/>
    <property type="evidence" value="ECO:0007669"/>
    <property type="project" value="EnsemblFungi"/>
</dbReference>
<dbReference type="InterPro" id="IPR045886">
    <property type="entry name" value="ThiF/MoeB/HesA"/>
</dbReference>
<dbReference type="GO" id="GO:0042802">
    <property type="term" value="F:identical protein binding"/>
    <property type="evidence" value="ECO:0007669"/>
    <property type="project" value="EnsemblFungi"/>
</dbReference>
<feature type="domain" description="Rhodanese" evidence="13">
    <location>
        <begin position="339"/>
        <end position="429"/>
    </location>
</feature>
<reference evidence="15" key="1">
    <citation type="journal article" date="2016" name="Nat. Commun.">
        <title>Genome analysis of three Pneumocystis species reveals adaptation mechanisms to life exclusively in mammalian hosts.</title>
        <authorList>
            <person name="Ma L."/>
            <person name="Chen Z."/>
            <person name="Huang D.W."/>
            <person name="Kutty G."/>
            <person name="Ishihara M."/>
            <person name="Wang H."/>
            <person name="Abouelleil A."/>
            <person name="Bishop L."/>
            <person name="Davey E."/>
            <person name="Deng R."/>
            <person name="Deng X."/>
            <person name="Fan L."/>
            <person name="Fantoni G."/>
            <person name="Fitzgerald M."/>
            <person name="Gogineni E."/>
            <person name="Goldberg J.M."/>
            <person name="Handley G."/>
            <person name="Hu X."/>
            <person name="Huber C."/>
            <person name="Jiao X."/>
            <person name="Jones K."/>
            <person name="Levin J.Z."/>
            <person name="Liu Y."/>
            <person name="Macdonald P."/>
            <person name="Melnikov A."/>
            <person name="Raley C."/>
            <person name="Sassi M."/>
            <person name="Sherman B.T."/>
            <person name="Song X."/>
            <person name="Sykes S."/>
            <person name="Tran B."/>
            <person name="Walsh L."/>
            <person name="Xia Y."/>
            <person name="Yang J."/>
            <person name="Young S."/>
            <person name="Zeng Q."/>
            <person name="Zheng X."/>
            <person name="Stephens R."/>
            <person name="Nusbaum C."/>
            <person name="Birren B.W."/>
            <person name="Azadi P."/>
            <person name="Lempicki R.A."/>
            <person name="Cuomo C.A."/>
            <person name="Kovacs J.A."/>
        </authorList>
    </citation>
    <scope>NUCLEOTIDE SEQUENCE [LARGE SCALE GENOMIC DNA]</scope>
    <source>
        <strain evidence="15">RU7</strain>
    </source>
</reference>
<keyword evidence="6 12" id="KW-0479">Metal-binding</keyword>
<dbReference type="Gene3D" id="3.40.50.720">
    <property type="entry name" value="NAD(P)-binding Rossmann-like Domain"/>
    <property type="match status" value="1"/>
</dbReference>
<keyword evidence="5" id="KW-0548">Nucleotidyltransferase</keyword>
<dbReference type="CDD" id="cd00757">
    <property type="entry name" value="ThiF_MoeB_HesA_family"/>
    <property type="match status" value="1"/>
</dbReference>
<dbReference type="InterPro" id="IPR001763">
    <property type="entry name" value="Rhodanese-like_dom"/>
</dbReference>
<keyword evidence="9 12" id="KW-0862">Zinc</keyword>
<dbReference type="InterPro" id="IPR035985">
    <property type="entry name" value="Ubiquitin-activating_enz"/>
</dbReference>
<dbReference type="InterPro" id="IPR028885">
    <property type="entry name" value="MOCS3/Uba4"/>
</dbReference>
<evidence type="ECO:0000256" key="7">
    <source>
        <dbReference type="ARBA" id="ARBA00022741"/>
    </source>
</evidence>
<dbReference type="SMART" id="SM00450">
    <property type="entry name" value="RHOD"/>
    <property type="match status" value="1"/>
</dbReference>
<keyword evidence="4 12" id="KW-0819">tRNA processing</keyword>